<sequence length="51" mass="6094">MRRKAFEQLLEKAVGKFVEEIHPEDIEEEKLSEDVKEKIRTKITDVNKTHK</sequence>
<dbReference type="EMBL" id="JACOOS010000019">
    <property type="protein sequence ID" value="MBC5678610.1"/>
    <property type="molecule type" value="Genomic_DNA"/>
</dbReference>
<gene>
    <name evidence="1" type="ORF">H8S22_13770</name>
</gene>
<evidence type="ECO:0000313" key="1">
    <source>
        <dbReference type="EMBL" id="MBC5678610.1"/>
    </source>
</evidence>
<keyword evidence="2" id="KW-1185">Reference proteome</keyword>
<dbReference type="Proteomes" id="UP000635828">
    <property type="component" value="Unassembled WGS sequence"/>
</dbReference>
<comment type="caution">
    <text evidence="1">The sequence shown here is derived from an EMBL/GenBank/DDBJ whole genome shotgun (WGS) entry which is preliminary data.</text>
</comment>
<dbReference type="RefSeq" id="WP_165353865.1">
    <property type="nucleotide sequence ID" value="NZ_JACOOS010000019.1"/>
</dbReference>
<evidence type="ECO:0000313" key="2">
    <source>
        <dbReference type="Proteomes" id="UP000635828"/>
    </source>
</evidence>
<reference evidence="1 2" key="1">
    <citation type="submission" date="2020-08" db="EMBL/GenBank/DDBJ databases">
        <title>Genome public.</title>
        <authorList>
            <person name="Liu C."/>
            <person name="Sun Q."/>
        </authorList>
    </citation>
    <scope>NUCLEOTIDE SEQUENCE [LARGE SCALE GENOMIC DNA]</scope>
    <source>
        <strain evidence="1 2">NSJ-7</strain>
    </source>
</reference>
<name>A0ABR7FVG9_9FIRM</name>
<organism evidence="1 2">
    <name type="scientific">Anaerostipes hominis</name>
    <name type="common">ex Liu et al. 2021</name>
    <dbReference type="NCBI Taxonomy" id="2763018"/>
    <lineage>
        <taxon>Bacteria</taxon>
        <taxon>Bacillati</taxon>
        <taxon>Bacillota</taxon>
        <taxon>Clostridia</taxon>
        <taxon>Lachnospirales</taxon>
        <taxon>Lachnospiraceae</taxon>
        <taxon>Anaerostipes</taxon>
    </lineage>
</organism>
<accession>A0ABR7FVG9</accession>
<protein>
    <submittedName>
        <fullName evidence="1">Uncharacterized protein</fullName>
    </submittedName>
</protein>
<proteinExistence type="predicted"/>